<protein>
    <recommendedName>
        <fullName evidence="6">Yip1 domain-containing protein</fullName>
    </recommendedName>
</protein>
<evidence type="ECO:0000256" key="4">
    <source>
        <dbReference type="ARBA" id="ARBA00023136"/>
    </source>
</evidence>
<proteinExistence type="predicted"/>
<dbReference type="Proteomes" id="UP000244064">
    <property type="component" value="Unassembled WGS sequence"/>
</dbReference>
<name>A0A2T5P7M9_9PSED</name>
<feature type="transmembrane region" description="Helical" evidence="5">
    <location>
        <begin position="74"/>
        <end position="95"/>
    </location>
</feature>
<feature type="transmembrane region" description="Helical" evidence="5">
    <location>
        <begin position="164"/>
        <end position="189"/>
    </location>
</feature>
<evidence type="ECO:0000256" key="3">
    <source>
        <dbReference type="ARBA" id="ARBA00022989"/>
    </source>
</evidence>
<evidence type="ECO:0000256" key="1">
    <source>
        <dbReference type="ARBA" id="ARBA00004141"/>
    </source>
</evidence>
<dbReference type="InterPro" id="IPR006977">
    <property type="entry name" value="Yip1_dom"/>
</dbReference>
<sequence length="214" mass="23958">MTMPSLELFSRPEKAWHQIIRAEEQNAWQYLPHLLLFSLVPVISLYIGTWLTGWSLAEDERVRLDGSSALQLSLALYVTILLGTFIMGACIRGISYTFERKPSLNQCIAFTAYLLTPFFLAGLAGLYPSRPLALIALGAASVYATFLLYVGFPIYMHVRQSKGFFFASVVWGIGLLVVVTVLVSMILFWQMELHPEYLDPALRAPTEVPAAPPR</sequence>
<dbReference type="RefSeq" id="WP_108108167.1">
    <property type="nucleotide sequence ID" value="NZ_QASN01000020.1"/>
</dbReference>
<keyword evidence="4 5" id="KW-0472">Membrane</keyword>
<reference evidence="7 8" key="1">
    <citation type="submission" date="2018-04" db="EMBL/GenBank/DDBJ databases">
        <title>Pseudomonas sp. nov., isolated from mangrove soil.</title>
        <authorList>
            <person name="Chen C."/>
        </authorList>
    </citation>
    <scope>NUCLEOTIDE SEQUENCE [LARGE SCALE GENOMIC DNA]</scope>
    <source>
        <strain evidence="7 8">TC-11</strain>
    </source>
</reference>
<keyword evidence="8" id="KW-1185">Reference proteome</keyword>
<evidence type="ECO:0000313" key="8">
    <source>
        <dbReference type="Proteomes" id="UP000244064"/>
    </source>
</evidence>
<feature type="transmembrane region" description="Helical" evidence="5">
    <location>
        <begin position="34"/>
        <end position="54"/>
    </location>
</feature>
<feature type="transmembrane region" description="Helical" evidence="5">
    <location>
        <begin position="107"/>
        <end position="127"/>
    </location>
</feature>
<dbReference type="AlphaFoldDB" id="A0A2T5P7M9"/>
<dbReference type="OrthoDB" id="9808452at2"/>
<organism evidence="7 8">
    <name type="scientific">Pseudomonas mangrovi</name>
    <dbReference type="NCBI Taxonomy" id="2161748"/>
    <lineage>
        <taxon>Bacteria</taxon>
        <taxon>Pseudomonadati</taxon>
        <taxon>Pseudomonadota</taxon>
        <taxon>Gammaproteobacteria</taxon>
        <taxon>Pseudomonadales</taxon>
        <taxon>Pseudomonadaceae</taxon>
        <taxon>Pseudomonas</taxon>
    </lineage>
</organism>
<dbReference type="EMBL" id="QASN01000020">
    <property type="protein sequence ID" value="PTU73723.1"/>
    <property type="molecule type" value="Genomic_DNA"/>
</dbReference>
<evidence type="ECO:0000313" key="7">
    <source>
        <dbReference type="EMBL" id="PTU73723.1"/>
    </source>
</evidence>
<dbReference type="GO" id="GO:0016020">
    <property type="term" value="C:membrane"/>
    <property type="evidence" value="ECO:0007669"/>
    <property type="project" value="UniProtKB-SubCell"/>
</dbReference>
<keyword evidence="2 5" id="KW-0812">Transmembrane</keyword>
<feature type="transmembrane region" description="Helical" evidence="5">
    <location>
        <begin position="133"/>
        <end position="152"/>
    </location>
</feature>
<comment type="subcellular location">
    <subcellularLocation>
        <location evidence="1">Membrane</location>
        <topology evidence="1">Multi-pass membrane protein</topology>
    </subcellularLocation>
</comment>
<feature type="domain" description="Yip1" evidence="6">
    <location>
        <begin position="7"/>
        <end position="179"/>
    </location>
</feature>
<evidence type="ECO:0000256" key="2">
    <source>
        <dbReference type="ARBA" id="ARBA00022692"/>
    </source>
</evidence>
<accession>A0A2T5P7M9</accession>
<evidence type="ECO:0000256" key="5">
    <source>
        <dbReference type="SAM" id="Phobius"/>
    </source>
</evidence>
<gene>
    <name evidence="7" type="ORF">DBO85_15575</name>
</gene>
<dbReference type="Pfam" id="PF04893">
    <property type="entry name" value="Yip1"/>
    <property type="match status" value="1"/>
</dbReference>
<evidence type="ECO:0000259" key="6">
    <source>
        <dbReference type="Pfam" id="PF04893"/>
    </source>
</evidence>
<comment type="caution">
    <text evidence="7">The sequence shown here is derived from an EMBL/GenBank/DDBJ whole genome shotgun (WGS) entry which is preliminary data.</text>
</comment>
<keyword evidence="3 5" id="KW-1133">Transmembrane helix</keyword>